<evidence type="ECO:0000256" key="2">
    <source>
        <dbReference type="ARBA" id="ARBA00002364"/>
    </source>
</evidence>
<dbReference type="InterPro" id="IPR036263">
    <property type="entry name" value="Chorismate_II_sf"/>
</dbReference>
<keyword evidence="23" id="KW-1185">Reference proteome</keyword>
<keyword evidence="9" id="KW-0963">Cytoplasm</keyword>
<dbReference type="Proteomes" id="UP001600894">
    <property type="component" value="Unassembled WGS sequence"/>
</dbReference>
<comment type="function">
    <text evidence="2">Catalyzes the Claisen rearrangement of chorismate to prephenate and the decarboxylation/dehydration of prephenate to phenylpyruvate.</text>
</comment>
<evidence type="ECO:0000313" key="22">
    <source>
        <dbReference type="EMBL" id="GAA6270461.1"/>
    </source>
</evidence>
<evidence type="ECO:0000256" key="5">
    <source>
        <dbReference type="ARBA" id="ARBA00004817"/>
    </source>
</evidence>
<dbReference type="InterPro" id="IPR002912">
    <property type="entry name" value="ACT_dom"/>
</dbReference>
<keyword evidence="15" id="KW-0511">Multifunctional enzyme</keyword>
<dbReference type="InterPro" id="IPR036979">
    <property type="entry name" value="CM_dom_sf"/>
</dbReference>
<evidence type="ECO:0000256" key="3">
    <source>
        <dbReference type="ARBA" id="ARBA00004496"/>
    </source>
</evidence>
<dbReference type="Pfam" id="PF00800">
    <property type="entry name" value="PDT"/>
    <property type="match status" value="1"/>
</dbReference>
<dbReference type="PANTHER" id="PTHR21022:SF19">
    <property type="entry name" value="PREPHENATE DEHYDRATASE-RELATED"/>
    <property type="match status" value="1"/>
</dbReference>
<evidence type="ECO:0000256" key="4">
    <source>
        <dbReference type="ARBA" id="ARBA00004741"/>
    </source>
</evidence>
<dbReference type="Gene3D" id="3.30.70.260">
    <property type="match status" value="1"/>
</dbReference>
<evidence type="ECO:0000256" key="8">
    <source>
        <dbReference type="ARBA" id="ARBA00021872"/>
    </source>
</evidence>
<dbReference type="EMBL" id="BAABXL010000001">
    <property type="protein sequence ID" value="GAA6270461.1"/>
    <property type="molecule type" value="Genomic_DNA"/>
</dbReference>
<evidence type="ECO:0000256" key="16">
    <source>
        <dbReference type="ARBA" id="ARBA00031175"/>
    </source>
</evidence>
<keyword evidence="10" id="KW-0028">Amino-acid biosynthesis</keyword>
<comment type="catalytic activity">
    <reaction evidence="1">
        <text>chorismate = prephenate</text>
        <dbReference type="Rhea" id="RHEA:13897"/>
        <dbReference type="ChEBI" id="CHEBI:29748"/>
        <dbReference type="ChEBI" id="CHEBI:29934"/>
        <dbReference type="EC" id="5.4.99.5"/>
    </reaction>
</comment>
<evidence type="ECO:0000256" key="18">
    <source>
        <dbReference type="ARBA" id="ARBA00047848"/>
    </source>
</evidence>
<dbReference type="PIRSF" id="PIRSF001500">
    <property type="entry name" value="Chor_mut_pdt_Ppr"/>
    <property type="match status" value="1"/>
</dbReference>
<reference evidence="22 23" key="1">
    <citation type="submission" date="2024-04" db="EMBL/GenBank/DDBJ databases">
        <title>Defined microbial consortia suppress multidrug-resistant proinflammatory Enterobacteriaceae via ecological control.</title>
        <authorList>
            <person name="Furuichi M."/>
            <person name="Kawaguchi T."/>
            <person name="Pust M."/>
            <person name="Yasuma K."/>
            <person name="Plichta D."/>
            <person name="Hasegawa N."/>
            <person name="Ohya T."/>
            <person name="Bhattarai S."/>
            <person name="Sasajima S."/>
            <person name="Aoto Y."/>
            <person name="Tuganbaev T."/>
            <person name="Yaginuma M."/>
            <person name="Ueda M."/>
            <person name="Okahashi N."/>
            <person name="Amafuji K."/>
            <person name="Kiridooshi Y."/>
            <person name="Sugita K."/>
            <person name="Strazar M."/>
            <person name="Skelly A."/>
            <person name="Suda W."/>
            <person name="Hattori M."/>
            <person name="Nakamoto N."/>
            <person name="Caballero S."/>
            <person name="Norman J."/>
            <person name="Olle B."/>
            <person name="Tanoue T."/>
            <person name="Arita M."/>
            <person name="Bucci V."/>
            <person name="Atarashi K."/>
            <person name="Xavier R."/>
            <person name="Honda K."/>
        </authorList>
    </citation>
    <scope>NUCLEOTIDE SEQUENCE [LARGE SCALE GENOMIC DNA]</scope>
    <source>
        <strain evidence="23">f13</strain>
    </source>
</reference>
<accession>A0ABQ0B2G8</accession>
<evidence type="ECO:0000256" key="17">
    <source>
        <dbReference type="ARBA" id="ARBA00031520"/>
    </source>
</evidence>
<dbReference type="PROSITE" id="PS51671">
    <property type="entry name" value="ACT"/>
    <property type="match status" value="1"/>
</dbReference>
<comment type="pathway">
    <text evidence="4">Amino-acid biosynthesis; L-phenylalanine biosynthesis; phenylpyruvate from prephenate: step 1/1.</text>
</comment>
<feature type="domain" description="ACT" evidence="21">
    <location>
        <begin position="302"/>
        <end position="377"/>
    </location>
</feature>
<dbReference type="Gene3D" id="3.40.190.10">
    <property type="entry name" value="Periplasmic binding protein-like II"/>
    <property type="match status" value="2"/>
</dbReference>
<gene>
    <name evidence="22" type="primary">pheA</name>
    <name evidence="22" type="ORF">F130042H8_35210</name>
</gene>
<dbReference type="SUPFAM" id="SSF48600">
    <property type="entry name" value="Chorismate mutase II"/>
    <property type="match status" value="1"/>
</dbReference>
<evidence type="ECO:0000256" key="7">
    <source>
        <dbReference type="ARBA" id="ARBA00014401"/>
    </source>
</evidence>
<protein>
    <recommendedName>
        <fullName evidence="7">Bifunctional chorismate mutase/prephenate dehydratase</fullName>
        <ecNumber evidence="6">4.2.1.51</ecNumber>
    </recommendedName>
    <alternativeName>
        <fullName evidence="17">Chorismate mutase-prephenate dehydratase</fullName>
    </alternativeName>
    <alternativeName>
        <fullName evidence="8">Prephenate dehydratase</fullName>
    </alternativeName>
    <alternativeName>
        <fullName evidence="16">p-protein</fullName>
    </alternativeName>
</protein>
<dbReference type="EC" id="4.2.1.51" evidence="6"/>
<name>A0ABQ0B2G8_9FIRM</name>
<dbReference type="SUPFAM" id="SSF55021">
    <property type="entry name" value="ACT-like"/>
    <property type="match status" value="1"/>
</dbReference>
<dbReference type="Gene3D" id="1.20.59.10">
    <property type="entry name" value="Chorismate mutase"/>
    <property type="match status" value="1"/>
</dbReference>
<dbReference type="SUPFAM" id="SSF53850">
    <property type="entry name" value="Periplasmic binding protein-like II"/>
    <property type="match status" value="1"/>
</dbReference>
<keyword evidence="13" id="KW-0413">Isomerase</keyword>
<evidence type="ECO:0000259" key="21">
    <source>
        <dbReference type="PROSITE" id="PS51671"/>
    </source>
</evidence>
<evidence type="ECO:0000313" key="23">
    <source>
        <dbReference type="Proteomes" id="UP001600894"/>
    </source>
</evidence>
<evidence type="ECO:0000256" key="9">
    <source>
        <dbReference type="ARBA" id="ARBA00022490"/>
    </source>
</evidence>
<dbReference type="CDD" id="cd13631">
    <property type="entry name" value="PBP2_Ct-PDT_like"/>
    <property type="match status" value="1"/>
</dbReference>
<proteinExistence type="predicted"/>
<evidence type="ECO:0000256" key="10">
    <source>
        <dbReference type="ARBA" id="ARBA00022605"/>
    </source>
</evidence>
<keyword evidence="14" id="KW-0456">Lyase</keyword>
<evidence type="ECO:0000256" key="6">
    <source>
        <dbReference type="ARBA" id="ARBA00013147"/>
    </source>
</evidence>
<dbReference type="InterPro" id="IPR045865">
    <property type="entry name" value="ACT-like_dom_sf"/>
</dbReference>
<comment type="subcellular location">
    <subcellularLocation>
        <location evidence="3">Cytoplasm</location>
    </subcellularLocation>
</comment>
<evidence type="ECO:0000259" key="20">
    <source>
        <dbReference type="PROSITE" id="PS51171"/>
    </source>
</evidence>
<comment type="caution">
    <text evidence="22">The sequence shown here is derived from an EMBL/GenBank/DDBJ whole genome shotgun (WGS) entry which is preliminary data.</text>
</comment>
<dbReference type="PROSITE" id="PS51171">
    <property type="entry name" value="PREPHENATE_DEHYDR_3"/>
    <property type="match status" value="1"/>
</dbReference>
<evidence type="ECO:0000256" key="11">
    <source>
        <dbReference type="ARBA" id="ARBA00023141"/>
    </source>
</evidence>
<evidence type="ECO:0000256" key="14">
    <source>
        <dbReference type="ARBA" id="ARBA00023239"/>
    </source>
</evidence>
<comment type="pathway">
    <text evidence="5">Metabolic intermediate biosynthesis; prephenate biosynthesis; prephenate from chorismate: step 1/1.</text>
</comment>
<dbReference type="InterPro" id="IPR001086">
    <property type="entry name" value="Preph_deHydtase"/>
</dbReference>
<dbReference type="SMART" id="SM00830">
    <property type="entry name" value="CM_2"/>
    <property type="match status" value="1"/>
</dbReference>
<dbReference type="Pfam" id="PF01817">
    <property type="entry name" value="CM_2"/>
    <property type="match status" value="1"/>
</dbReference>
<evidence type="ECO:0000256" key="15">
    <source>
        <dbReference type="ARBA" id="ARBA00023268"/>
    </source>
</evidence>
<keyword evidence="11" id="KW-0057">Aromatic amino acid biosynthesis</keyword>
<dbReference type="PANTHER" id="PTHR21022">
    <property type="entry name" value="PREPHENATE DEHYDRATASE P PROTEIN"/>
    <property type="match status" value="1"/>
</dbReference>
<evidence type="ECO:0000259" key="19">
    <source>
        <dbReference type="PROSITE" id="PS51168"/>
    </source>
</evidence>
<keyword evidence="12" id="KW-0584">Phenylalanine biosynthesis</keyword>
<evidence type="ECO:0000256" key="12">
    <source>
        <dbReference type="ARBA" id="ARBA00023222"/>
    </source>
</evidence>
<feature type="domain" description="Prephenate dehydratase" evidence="20">
    <location>
        <begin position="113"/>
        <end position="290"/>
    </location>
</feature>
<dbReference type="InterPro" id="IPR002701">
    <property type="entry name" value="CM_II_prokaryot"/>
</dbReference>
<evidence type="ECO:0000256" key="13">
    <source>
        <dbReference type="ARBA" id="ARBA00023235"/>
    </source>
</evidence>
<evidence type="ECO:0000256" key="1">
    <source>
        <dbReference type="ARBA" id="ARBA00000824"/>
    </source>
</evidence>
<dbReference type="PROSITE" id="PS51168">
    <property type="entry name" value="CHORISMATE_MUT_2"/>
    <property type="match status" value="1"/>
</dbReference>
<organism evidence="22 23">
    <name type="scientific">Enterocloster alcoholdehydrogenati</name>
    <dbReference type="NCBI Taxonomy" id="2547410"/>
    <lineage>
        <taxon>Bacteria</taxon>
        <taxon>Bacillati</taxon>
        <taxon>Bacillota</taxon>
        <taxon>Clostridia</taxon>
        <taxon>Lachnospirales</taxon>
        <taxon>Lachnospiraceae</taxon>
        <taxon>Enterocloster</taxon>
    </lineage>
</organism>
<comment type="catalytic activity">
    <reaction evidence="18">
        <text>prephenate + H(+) = 3-phenylpyruvate + CO2 + H2O</text>
        <dbReference type="Rhea" id="RHEA:21648"/>
        <dbReference type="ChEBI" id="CHEBI:15377"/>
        <dbReference type="ChEBI" id="CHEBI:15378"/>
        <dbReference type="ChEBI" id="CHEBI:16526"/>
        <dbReference type="ChEBI" id="CHEBI:18005"/>
        <dbReference type="ChEBI" id="CHEBI:29934"/>
        <dbReference type="EC" id="4.2.1.51"/>
    </reaction>
</comment>
<dbReference type="InterPro" id="IPR008242">
    <property type="entry name" value="Chor_mutase/pphenate_deHydtase"/>
</dbReference>
<dbReference type="CDD" id="cd04905">
    <property type="entry name" value="ACT_CM-PDT"/>
    <property type="match status" value="1"/>
</dbReference>
<sequence>MKELNLQNIRQQLDVMDAQLTELFEKRMELCREVAEYKIHTGKPVYDSTREKQKLEAVTALAHSDFTRKGTYELFSQIMTISRRLQYGLLAAHGQAMDMGFTMVEDLKRENVRIAYQGVEGSYGHGAALQYFGREADVYHVKTMEDAMVEVEEGRADYCILPIENSSAGAVSDNYDLLVKHDVYIVAETELPVSHALLGLPEASLEDIRTVYSHPQALMQSSRYLNSHRDWKQISTVNTAVAAKKVAEEKNISQAAVASPAAGELYGLKALETSINHNKNNVTRFIILSRIPVYKKGSSKVSICFEGAHRSGSLYNMLGNLIYNDINMLMIESRPIPGRSWEYRFFVDAQGSLSDAAIQNALKGISEEAVSLRILGNY</sequence>
<dbReference type="NCBIfam" id="NF008865">
    <property type="entry name" value="PRK11898.1"/>
    <property type="match status" value="1"/>
</dbReference>
<feature type="domain" description="Chorismate mutase" evidence="19">
    <location>
        <begin position="1"/>
        <end position="90"/>
    </location>
</feature>
<dbReference type="RefSeq" id="WP_390470991.1">
    <property type="nucleotide sequence ID" value="NZ_BAABXL010000001.1"/>
</dbReference>